<keyword evidence="1" id="KW-0732">Signal</keyword>
<feature type="signal peptide" evidence="1">
    <location>
        <begin position="1"/>
        <end position="29"/>
    </location>
</feature>
<gene>
    <name evidence="2" type="ORF">VSH64_22265</name>
</gene>
<proteinExistence type="predicted"/>
<protein>
    <submittedName>
        <fullName evidence="2">Uncharacterized protein</fullName>
    </submittedName>
</protein>
<sequence>MVKTLLAKAAVVALAAGVVGVGGATVASAAVASPAAPRSEVSCAFYLAGAGYKVGPKVTSACTTAAHGFPTVCEVGLEAIHVSAVHARKACALGAQ</sequence>
<keyword evidence="3" id="KW-1185">Reference proteome</keyword>
<dbReference type="EMBL" id="CP142149">
    <property type="protein sequence ID" value="WSE34771.1"/>
    <property type="molecule type" value="Genomic_DNA"/>
</dbReference>
<reference evidence="2 3" key="1">
    <citation type="journal article" date="2015" name="Int. J. Syst. Evol. Microbiol.">
        <title>Amycolatopsis rhabdoformis sp. nov., an actinomycete isolated from a tropical forest soil.</title>
        <authorList>
            <person name="Souza W.R."/>
            <person name="Silva R.E."/>
            <person name="Goodfellow M."/>
            <person name="Busarakam K."/>
            <person name="Figueiro F.S."/>
            <person name="Ferreira D."/>
            <person name="Rodrigues-Filho E."/>
            <person name="Moraes L.A.B."/>
            <person name="Zucchi T.D."/>
        </authorList>
    </citation>
    <scope>NUCLEOTIDE SEQUENCE [LARGE SCALE GENOMIC DNA]</scope>
    <source>
        <strain evidence="2 3">NCIMB 14900</strain>
    </source>
</reference>
<evidence type="ECO:0000256" key="1">
    <source>
        <dbReference type="SAM" id="SignalP"/>
    </source>
</evidence>
<organism evidence="2 3">
    <name type="scientific">Amycolatopsis rhabdoformis</name>
    <dbReference type="NCBI Taxonomy" id="1448059"/>
    <lineage>
        <taxon>Bacteria</taxon>
        <taxon>Bacillati</taxon>
        <taxon>Actinomycetota</taxon>
        <taxon>Actinomycetes</taxon>
        <taxon>Pseudonocardiales</taxon>
        <taxon>Pseudonocardiaceae</taxon>
        <taxon>Amycolatopsis</taxon>
    </lineage>
</organism>
<feature type="chain" id="PRO_5046999654" evidence="1">
    <location>
        <begin position="30"/>
        <end position="96"/>
    </location>
</feature>
<accession>A0ABZ1IK02</accession>
<evidence type="ECO:0000313" key="2">
    <source>
        <dbReference type="EMBL" id="WSE34771.1"/>
    </source>
</evidence>
<dbReference type="RefSeq" id="WP_326837578.1">
    <property type="nucleotide sequence ID" value="NZ_CP142149.1"/>
</dbReference>
<name>A0ABZ1IK02_9PSEU</name>
<evidence type="ECO:0000313" key="3">
    <source>
        <dbReference type="Proteomes" id="UP001330812"/>
    </source>
</evidence>
<dbReference type="Proteomes" id="UP001330812">
    <property type="component" value="Chromosome"/>
</dbReference>